<comment type="caution">
    <text evidence="2">The sequence shown here is derived from an EMBL/GenBank/DDBJ whole genome shotgun (WGS) entry which is preliminary data.</text>
</comment>
<gene>
    <name evidence="2" type="ORF">H4W81_001980</name>
</gene>
<dbReference type="EMBL" id="JADBEF010000001">
    <property type="protein sequence ID" value="MBE1559201.1"/>
    <property type="molecule type" value="Genomic_DNA"/>
</dbReference>
<evidence type="ECO:0008006" key="4">
    <source>
        <dbReference type="Google" id="ProtNLM"/>
    </source>
</evidence>
<feature type="transmembrane region" description="Helical" evidence="1">
    <location>
        <begin position="39"/>
        <end position="58"/>
    </location>
</feature>
<accession>A0ABR9KB08</accession>
<protein>
    <recommendedName>
        <fullName evidence="4">Integral membrane protein</fullName>
    </recommendedName>
</protein>
<evidence type="ECO:0000313" key="3">
    <source>
        <dbReference type="Proteomes" id="UP000661607"/>
    </source>
</evidence>
<keyword evidence="1" id="KW-0472">Membrane</keyword>
<keyword evidence="1" id="KW-0812">Transmembrane</keyword>
<keyword evidence="1" id="KW-1133">Transmembrane helix</keyword>
<dbReference type="RefSeq" id="WP_192774511.1">
    <property type="nucleotide sequence ID" value="NZ_BAAASY010000001.1"/>
</dbReference>
<keyword evidence="3" id="KW-1185">Reference proteome</keyword>
<sequence length="123" mass="13222">MAALALITLITLALTWPLTAVLALAIAIWTAVARKPAPWGRLTSAFALATASAFGYALEADDSFFKLDSDDPCPWEPGDVAAVCDGPPGWIFPVIAVCALLFLLCACAWIVHRWTVHKRTRSP</sequence>
<organism evidence="2 3">
    <name type="scientific">Nonomuraea africana</name>
    <dbReference type="NCBI Taxonomy" id="46171"/>
    <lineage>
        <taxon>Bacteria</taxon>
        <taxon>Bacillati</taxon>
        <taxon>Actinomycetota</taxon>
        <taxon>Actinomycetes</taxon>
        <taxon>Streptosporangiales</taxon>
        <taxon>Streptosporangiaceae</taxon>
        <taxon>Nonomuraea</taxon>
    </lineage>
</organism>
<proteinExistence type="predicted"/>
<feature type="transmembrane region" description="Helical" evidence="1">
    <location>
        <begin position="6"/>
        <end position="32"/>
    </location>
</feature>
<dbReference type="Proteomes" id="UP000661607">
    <property type="component" value="Unassembled WGS sequence"/>
</dbReference>
<feature type="transmembrane region" description="Helical" evidence="1">
    <location>
        <begin position="90"/>
        <end position="111"/>
    </location>
</feature>
<reference evidence="2 3" key="1">
    <citation type="submission" date="2020-10" db="EMBL/GenBank/DDBJ databases">
        <title>Sequencing the genomes of 1000 actinobacteria strains.</title>
        <authorList>
            <person name="Klenk H.-P."/>
        </authorList>
    </citation>
    <scope>NUCLEOTIDE SEQUENCE [LARGE SCALE GENOMIC DNA]</scope>
    <source>
        <strain evidence="2 3">DSM 43748</strain>
    </source>
</reference>
<evidence type="ECO:0000256" key="1">
    <source>
        <dbReference type="SAM" id="Phobius"/>
    </source>
</evidence>
<name>A0ABR9KB08_9ACTN</name>
<evidence type="ECO:0000313" key="2">
    <source>
        <dbReference type="EMBL" id="MBE1559201.1"/>
    </source>
</evidence>